<proteinExistence type="predicted"/>
<evidence type="ECO:0000256" key="1">
    <source>
        <dbReference type="SAM" id="MobiDB-lite"/>
    </source>
</evidence>
<dbReference type="Proteomes" id="UP000027195">
    <property type="component" value="Unassembled WGS sequence"/>
</dbReference>
<feature type="compositionally biased region" description="Acidic residues" evidence="1">
    <location>
        <begin position="32"/>
        <end position="44"/>
    </location>
</feature>
<protein>
    <submittedName>
        <fullName evidence="2">Uncharacterized protein</fullName>
    </submittedName>
</protein>
<dbReference type="AlphaFoldDB" id="A0A067MZ92"/>
<dbReference type="HOGENOM" id="CLU_2960432_0_0_1"/>
<dbReference type="EMBL" id="KL198018">
    <property type="protein sequence ID" value="KDQ20030.1"/>
    <property type="molecule type" value="Genomic_DNA"/>
</dbReference>
<feature type="compositionally biased region" description="Basic and acidic residues" evidence="1">
    <location>
        <begin position="1"/>
        <end position="23"/>
    </location>
</feature>
<sequence>MASKEQPVEDNKEREPEHVDDPSKAAIPPADVPEEPVDEDEDELEVLRPRGKATSSVGGR</sequence>
<evidence type="ECO:0000313" key="3">
    <source>
        <dbReference type="Proteomes" id="UP000027195"/>
    </source>
</evidence>
<feature type="region of interest" description="Disordered" evidence="1">
    <location>
        <begin position="1"/>
        <end position="60"/>
    </location>
</feature>
<evidence type="ECO:0000313" key="2">
    <source>
        <dbReference type="EMBL" id="KDQ20030.1"/>
    </source>
</evidence>
<dbReference type="InParanoid" id="A0A067MZ92"/>
<organism evidence="2 3">
    <name type="scientific">Botryobasidium botryosum (strain FD-172 SS1)</name>
    <dbReference type="NCBI Taxonomy" id="930990"/>
    <lineage>
        <taxon>Eukaryota</taxon>
        <taxon>Fungi</taxon>
        <taxon>Dikarya</taxon>
        <taxon>Basidiomycota</taxon>
        <taxon>Agaricomycotina</taxon>
        <taxon>Agaricomycetes</taxon>
        <taxon>Cantharellales</taxon>
        <taxon>Botryobasidiaceae</taxon>
        <taxon>Botryobasidium</taxon>
    </lineage>
</organism>
<keyword evidence="3" id="KW-1185">Reference proteome</keyword>
<gene>
    <name evidence="2" type="ORF">BOTBODRAFT_170057</name>
</gene>
<accession>A0A067MZ92</accession>
<name>A0A067MZ92_BOTB1</name>
<reference evidence="3" key="1">
    <citation type="journal article" date="2014" name="Proc. Natl. Acad. Sci. U.S.A.">
        <title>Extensive sampling of basidiomycete genomes demonstrates inadequacy of the white-rot/brown-rot paradigm for wood decay fungi.</title>
        <authorList>
            <person name="Riley R."/>
            <person name="Salamov A.A."/>
            <person name="Brown D.W."/>
            <person name="Nagy L.G."/>
            <person name="Floudas D."/>
            <person name="Held B.W."/>
            <person name="Levasseur A."/>
            <person name="Lombard V."/>
            <person name="Morin E."/>
            <person name="Otillar R."/>
            <person name="Lindquist E.A."/>
            <person name="Sun H."/>
            <person name="LaButti K.M."/>
            <person name="Schmutz J."/>
            <person name="Jabbour D."/>
            <person name="Luo H."/>
            <person name="Baker S.E."/>
            <person name="Pisabarro A.G."/>
            <person name="Walton J.D."/>
            <person name="Blanchette R.A."/>
            <person name="Henrissat B."/>
            <person name="Martin F."/>
            <person name="Cullen D."/>
            <person name="Hibbett D.S."/>
            <person name="Grigoriev I.V."/>
        </authorList>
    </citation>
    <scope>NUCLEOTIDE SEQUENCE [LARGE SCALE GENOMIC DNA]</scope>
    <source>
        <strain evidence="3">FD-172 SS1</strain>
    </source>
</reference>